<organism evidence="1 2">
    <name type="scientific">Leuconostoc citreum</name>
    <dbReference type="NCBI Taxonomy" id="33964"/>
    <lineage>
        <taxon>Bacteria</taxon>
        <taxon>Bacillati</taxon>
        <taxon>Bacillota</taxon>
        <taxon>Bacilli</taxon>
        <taxon>Lactobacillales</taxon>
        <taxon>Lactobacillaceae</taxon>
        <taxon>Leuconostoc</taxon>
    </lineage>
</organism>
<dbReference type="AlphaFoldDB" id="A0A5A5TXG1"/>
<dbReference type="RefSeq" id="WP_004900243.1">
    <property type="nucleotide sequence ID" value="NZ_BJJW01000001.1"/>
</dbReference>
<sequence>MFHIQPTPISWVLWLAMFAVPIIIIIIGIGIYFVSHKAKLGNIFGVIGLIGIVVVALLGASSKYYNYTHSSSYIKSQKSYQLEYNNNQQREIIIKDYQGKTFYQHTGTFSFDRNGHGVNLVDSKTGKKTAIYIGDNDTVIVTDK</sequence>
<accession>A0A5A5TXG1</accession>
<comment type="caution">
    <text evidence="1">The sequence shown here is derived from an EMBL/GenBank/DDBJ whole genome shotgun (WGS) entry which is preliminary data.</text>
</comment>
<gene>
    <name evidence="1" type="ORF">LCIT_00100</name>
</gene>
<protein>
    <submittedName>
        <fullName evidence="1">Uncharacterized protein</fullName>
    </submittedName>
</protein>
<name>A0A5A5TXG1_LEUCI</name>
<evidence type="ECO:0000313" key="1">
    <source>
        <dbReference type="EMBL" id="GDZ82768.1"/>
    </source>
</evidence>
<dbReference type="GeneID" id="61102757"/>
<evidence type="ECO:0000313" key="2">
    <source>
        <dbReference type="Proteomes" id="UP000323274"/>
    </source>
</evidence>
<dbReference type="EMBL" id="BJJW01000001">
    <property type="protein sequence ID" value="GDZ82768.1"/>
    <property type="molecule type" value="Genomic_DNA"/>
</dbReference>
<proteinExistence type="predicted"/>
<reference evidence="1 2" key="1">
    <citation type="submission" date="2019-04" db="EMBL/GenBank/DDBJ databases">
        <title>A pseudo-fructophilic Leuconostoc citreum strain F192-5 isolated from peel of satsuma mandarin: the first report for isolation and characterization of strain-dependent fructophilic-like characteristics.</title>
        <authorList>
            <person name="Maeno S."/>
            <person name="Tanizawa Y."/>
            <person name="Kajikawa A."/>
            <person name="Kanesaki Y."/>
            <person name="Kubota E."/>
            <person name="Arita M."/>
            <person name="Leon D."/>
            <person name="Endo A."/>
        </authorList>
    </citation>
    <scope>NUCLEOTIDE SEQUENCE [LARGE SCALE GENOMIC DNA]</scope>
    <source>
        <strain evidence="1 2">F192-5</strain>
    </source>
</reference>
<dbReference type="Proteomes" id="UP000323274">
    <property type="component" value="Unassembled WGS sequence"/>
</dbReference>